<dbReference type="Gene3D" id="1.10.10.60">
    <property type="entry name" value="Homeodomain-like"/>
    <property type="match status" value="1"/>
</dbReference>
<keyword evidence="2" id="KW-0238">DNA-binding</keyword>
<dbReference type="PANTHER" id="PTHR46796">
    <property type="entry name" value="HTH-TYPE TRANSCRIPTIONAL ACTIVATOR RHAS-RELATED"/>
    <property type="match status" value="1"/>
</dbReference>
<comment type="caution">
    <text evidence="5">The sequence shown here is derived from an EMBL/GenBank/DDBJ whole genome shotgun (WGS) entry which is preliminary data.</text>
</comment>
<dbReference type="SMART" id="SM00342">
    <property type="entry name" value="HTH_ARAC"/>
    <property type="match status" value="1"/>
</dbReference>
<dbReference type="PANTHER" id="PTHR46796:SF15">
    <property type="entry name" value="BLL1074 PROTEIN"/>
    <property type="match status" value="1"/>
</dbReference>
<sequence>MTAQVHSVPVDVPAAPCEVAVGRAHPRLRGLVLGYSGFRSGIRAPIAHRLLALSYTTVIVDFDSPCGLVTGPRAGATTHGDTAWGHGVSVGLTPDGVAALFGLPMSELTGATVPLSRLLGPRATELPGRLAAEPSWRARYGLLDAVLAESLRAAGTGPAPVVAEAWRRLQRPGPVRVGELAEELGTTRRRLERGFRAHIGLAPKAVARIARFQRAAAQVGLGVPLSAAAAGNGYADQPHLTREIRALAGVTPVQLRALFRHEPLPGAHSFKTGVRAPA</sequence>
<accession>A0ABQ3Y550</accession>
<organism evidence="5 6">
    <name type="scientific">Paractinoplanes deccanensis</name>
    <dbReference type="NCBI Taxonomy" id="113561"/>
    <lineage>
        <taxon>Bacteria</taxon>
        <taxon>Bacillati</taxon>
        <taxon>Actinomycetota</taxon>
        <taxon>Actinomycetes</taxon>
        <taxon>Micromonosporales</taxon>
        <taxon>Micromonosporaceae</taxon>
        <taxon>Paractinoplanes</taxon>
    </lineage>
</organism>
<evidence type="ECO:0000256" key="1">
    <source>
        <dbReference type="ARBA" id="ARBA00023015"/>
    </source>
</evidence>
<protein>
    <submittedName>
        <fullName evidence="5">AraC-family regulatory protein</fullName>
    </submittedName>
</protein>
<gene>
    <name evidence="5" type="ORF">Ade02nite_37620</name>
</gene>
<keyword evidence="3" id="KW-0804">Transcription</keyword>
<reference evidence="5 6" key="1">
    <citation type="submission" date="2021-01" db="EMBL/GenBank/DDBJ databases">
        <title>Whole genome shotgun sequence of Actinoplanes deccanensis NBRC 13994.</title>
        <authorList>
            <person name="Komaki H."/>
            <person name="Tamura T."/>
        </authorList>
    </citation>
    <scope>NUCLEOTIDE SEQUENCE [LARGE SCALE GENOMIC DNA]</scope>
    <source>
        <strain evidence="5 6">NBRC 13994</strain>
    </source>
</reference>
<dbReference type="Proteomes" id="UP000609879">
    <property type="component" value="Unassembled WGS sequence"/>
</dbReference>
<feature type="domain" description="HTH araC/xylS-type" evidence="4">
    <location>
        <begin position="159"/>
        <end position="258"/>
    </location>
</feature>
<name>A0ABQ3Y550_9ACTN</name>
<dbReference type="PROSITE" id="PS01124">
    <property type="entry name" value="HTH_ARAC_FAMILY_2"/>
    <property type="match status" value="1"/>
</dbReference>
<dbReference type="EMBL" id="BOMI01000070">
    <property type="protein sequence ID" value="GID75121.1"/>
    <property type="molecule type" value="Genomic_DNA"/>
</dbReference>
<keyword evidence="1" id="KW-0805">Transcription regulation</keyword>
<evidence type="ECO:0000256" key="3">
    <source>
        <dbReference type="ARBA" id="ARBA00023163"/>
    </source>
</evidence>
<evidence type="ECO:0000256" key="2">
    <source>
        <dbReference type="ARBA" id="ARBA00023125"/>
    </source>
</evidence>
<dbReference type="Pfam" id="PF12833">
    <property type="entry name" value="HTH_18"/>
    <property type="match status" value="1"/>
</dbReference>
<evidence type="ECO:0000313" key="6">
    <source>
        <dbReference type="Proteomes" id="UP000609879"/>
    </source>
</evidence>
<dbReference type="RefSeq" id="WP_203764906.1">
    <property type="nucleotide sequence ID" value="NZ_BAAABO010000036.1"/>
</dbReference>
<proteinExistence type="predicted"/>
<dbReference type="InterPro" id="IPR050204">
    <property type="entry name" value="AraC_XylS_family_regulators"/>
</dbReference>
<evidence type="ECO:0000259" key="4">
    <source>
        <dbReference type="PROSITE" id="PS01124"/>
    </source>
</evidence>
<keyword evidence="6" id="KW-1185">Reference proteome</keyword>
<dbReference type="InterPro" id="IPR018060">
    <property type="entry name" value="HTH_AraC"/>
</dbReference>
<evidence type="ECO:0000313" key="5">
    <source>
        <dbReference type="EMBL" id="GID75121.1"/>
    </source>
</evidence>